<dbReference type="Pfam" id="PF00172">
    <property type="entry name" value="Zn_clus"/>
    <property type="match status" value="1"/>
</dbReference>
<dbReference type="GO" id="GO:0008270">
    <property type="term" value="F:zinc ion binding"/>
    <property type="evidence" value="ECO:0007669"/>
    <property type="project" value="InterPro"/>
</dbReference>
<comment type="caution">
    <text evidence="3">The sequence shown here is derived from an EMBL/GenBank/DDBJ whole genome shotgun (WGS) entry which is preliminary data.</text>
</comment>
<protein>
    <recommendedName>
        <fullName evidence="2">Zn(2)-C6 fungal-type domain-containing protein</fullName>
    </recommendedName>
</protein>
<dbReference type="InterPro" id="IPR021858">
    <property type="entry name" value="Fun_TF"/>
</dbReference>
<dbReference type="Pfam" id="PF11951">
    <property type="entry name" value="Fungal_trans_2"/>
    <property type="match status" value="1"/>
</dbReference>
<gene>
    <name evidence="3" type="ORF">K431DRAFT_234731</name>
</gene>
<dbReference type="PROSITE" id="PS50048">
    <property type="entry name" value="ZN2_CY6_FUNGAL_2"/>
    <property type="match status" value="1"/>
</dbReference>
<dbReference type="CDD" id="cd00067">
    <property type="entry name" value="GAL4"/>
    <property type="match status" value="1"/>
</dbReference>
<dbReference type="InterPro" id="IPR053157">
    <property type="entry name" value="Sterol_Uptake_Regulator"/>
</dbReference>
<dbReference type="OrthoDB" id="416217at2759"/>
<dbReference type="SUPFAM" id="SSF57701">
    <property type="entry name" value="Zn2/Cys6 DNA-binding domain"/>
    <property type="match status" value="1"/>
</dbReference>
<dbReference type="AlphaFoldDB" id="A0A9P4ULA0"/>
<feature type="domain" description="Zn(2)-C6 fungal-type" evidence="2">
    <location>
        <begin position="40"/>
        <end position="70"/>
    </location>
</feature>
<accession>A0A9P4ULA0</accession>
<keyword evidence="1" id="KW-0539">Nucleus</keyword>
<evidence type="ECO:0000313" key="4">
    <source>
        <dbReference type="Proteomes" id="UP000799441"/>
    </source>
</evidence>
<dbReference type="Gene3D" id="4.10.240.10">
    <property type="entry name" value="Zn(2)-C6 fungal-type DNA-binding domain"/>
    <property type="match status" value="1"/>
</dbReference>
<dbReference type="PROSITE" id="PS00463">
    <property type="entry name" value="ZN2_CY6_FUNGAL_1"/>
    <property type="match status" value="1"/>
</dbReference>
<dbReference type="Proteomes" id="UP000799441">
    <property type="component" value="Unassembled WGS sequence"/>
</dbReference>
<evidence type="ECO:0000313" key="3">
    <source>
        <dbReference type="EMBL" id="KAF2716730.1"/>
    </source>
</evidence>
<dbReference type="PANTHER" id="PTHR47784">
    <property type="entry name" value="STEROL UPTAKE CONTROL PROTEIN 2"/>
    <property type="match status" value="1"/>
</dbReference>
<organism evidence="3 4">
    <name type="scientific">Polychaeton citri CBS 116435</name>
    <dbReference type="NCBI Taxonomy" id="1314669"/>
    <lineage>
        <taxon>Eukaryota</taxon>
        <taxon>Fungi</taxon>
        <taxon>Dikarya</taxon>
        <taxon>Ascomycota</taxon>
        <taxon>Pezizomycotina</taxon>
        <taxon>Dothideomycetes</taxon>
        <taxon>Dothideomycetidae</taxon>
        <taxon>Capnodiales</taxon>
        <taxon>Capnodiaceae</taxon>
        <taxon>Polychaeton</taxon>
    </lineage>
</organism>
<dbReference type="InterPro" id="IPR001138">
    <property type="entry name" value="Zn2Cys6_DnaBD"/>
</dbReference>
<sequence length="433" mass="48331">MNQPDVQVNGIRDPAESKAELNGHLNEFRPRKSHKKSRGGCVACKKRHIKCSEGRPRCERCGKLSLECVYATIKANSPESALKSRTPSPSSSCHNMAVNLSQAQLKALFEGEAFWVPTLDSSQDLRLLQHFQNVTCATLGSDLACDVLQKTAAKLAWGNAHLMHMVLAISAAHMKRLAGGCHARTVTPSYEAIEAKHWQHGLQMYQAKLSSPNGVRGEFDSIVATTVLSTFVSYAIDDEVPRDVFSNLNKDAFDSALSPLGATSGFRALRILYGEFDAQSSWAPVLYAADDDLATFTTETPGTSGMPRAFVHLCGLNERSNSQNEPYHRLLRLLTPLLRLPYNKNNFAKLMAYMGRTWSEYKPLIGKRDPIALLLLSYWFALLRQMDQWWLQRRARTECNAIVAHLSENPDPRIRALLFFPSSFGEADISCIW</sequence>
<proteinExistence type="predicted"/>
<name>A0A9P4ULA0_9PEZI</name>
<dbReference type="PANTHER" id="PTHR47784:SF9">
    <property type="entry name" value="ZN(II)2CYS6 TRANSCRIPTION FACTOR (EUROFUNG)"/>
    <property type="match status" value="1"/>
</dbReference>
<dbReference type="GO" id="GO:0001228">
    <property type="term" value="F:DNA-binding transcription activator activity, RNA polymerase II-specific"/>
    <property type="evidence" value="ECO:0007669"/>
    <property type="project" value="TreeGrafter"/>
</dbReference>
<dbReference type="SMART" id="SM00066">
    <property type="entry name" value="GAL4"/>
    <property type="match status" value="1"/>
</dbReference>
<evidence type="ECO:0000256" key="1">
    <source>
        <dbReference type="ARBA" id="ARBA00023242"/>
    </source>
</evidence>
<keyword evidence="4" id="KW-1185">Reference proteome</keyword>
<evidence type="ECO:0000259" key="2">
    <source>
        <dbReference type="PROSITE" id="PS50048"/>
    </source>
</evidence>
<dbReference type="InterPro" id="IPR036864">
    <property type="entry name" value="Zn2-C6_fun-type_DNA-bd_sf"/>
</dbReference>
<reference evidence="3" key="1">
    <citation type="journal article" date="2020" name="Stud. Mycol.">
        <title>101 Dothideomycetes genomes: a test case for predicting lifestyles and emergence of pathogens.</title>
        <authorList>
            <person name="Haridas S."/>
            <person name="Albert R."/>
            <person name="Binder M."/>
            <person name="Bloem J."/>
            <person name="Labutti K."/>
            <person name="Salamov A."/>
            <person name="Andreopoulos B."/>
            <person name="Baker S."/>
            <person name="Barry K."/>
            <person name="Bills G."/>
            <person name="Bluhm B."/>
            <person name="Cannon C."/>
            <person name="Castanera R."/>
            <person name="Culley D."/>
            <person name="Daum C."/>
            <person name="Ezra D."/>
            <person name="Gonzalez J."/>
            <person name="Henrissat B."/>
            <person name="Kuo A."/>
            <person name="Liang C."/>
            <person name="Lipzen A."/>
            <person name="Lutzoni F."/>
            <person name="Magnuson J."/>
            <person name="Mondo S."/>
            <person name="Nolan M."/>
            <person name="Ohm R."/>
            <person name="Pangilinan J."/>
            <person name="Park H.-J."/>
            <person name="Ramirez L."/>
            <person name="Alfaro M."/>
            <person name="Sun H."/>
            <person name="Tritt A."/>
            <person name="Yoshinaga Y."/>
            <person name="Zwiers L.-H."/>
            <person name="Turgeon B."/>
            <person name="Goodwin S."/>
            <person name="Spatafora J."/>
            <person name="Crous P."/>
            <person name="Grigoriev I."/>
        </authorList>
    </citation>
    <scope>NUCLEOTIDE SEQUENCE</scope>
    <source>
        <strain evidence="3">CBS 116435</strain>
    </source>
</reference>
<dbReference type="EMBL" id="MU003864">
    <property type="protein sequence ID" value="KAF2716730.1"/>
    <property type="molecule type" value="Genomic_DNA"/>
</dbReference>